<feature type="signal peptide" evidence="1">
    <location>
        <begin position="1"/>
        <end position="19"/>
    </location>
</feature>
<evidence type="ECO:0000313" key="2">
    <source>
        <dbReference type="EMBL" id="MEW9805407.1"/>
    </source>
</evidence>
<evidence type="ECO:0008006" key="4">
    <source>
        <dbReference type="Google" id="ProtNLM"/>
    </source>
</evidence>
<keyword evidence="1" id="KW-0732">Signal</keyword>
<accession>A0ABV3QXL6</accession>
<dbReference type="EMBL" id="JBFOCI010000001">
    <property type="protein sequence ID" value="MEW9805407.1"/>
    <property type="molecule type" value="Genomic_DNA"/>
</dbReference>
<evidence type="ECO:0000313" key="3">
    <source>
        <dbReference type="Proteomes" id="UP001556196"/>
    </source>
</evidence>
<evidence type="ECO:0000256" key="1">
    <source>
        <dbReference type="SAM" id="SignalP"/>
    </source>
</evidence>
<organism evidence="2 3">
    <name type="scientific">Mesorhizobium marinum</name>
    <dbReference type="NCBI Taxonomy" id="3228790"/>
    <lineage>
        <taxon>Bacteria</taxon>
        <taxon>Pseudomonadati</taxon>
        <taxon>Pseudomonadota</taxon>
        <taxon>Alphaproteobacteria</taxon>
        <taxon>Hyphomicrobiales</taxon>
        <taxon>Phyllobacteriaceae</taxon>
        <taxon>Mesorhizobium</taxon>
    </lineage>
</organism>
<dbReference type="RefSeq" id="WP_367722453.1">
    <property type="nucleotide sequence ID" value="NZ_JBFOCI010000001.1"/>
</dbReference>
<sequence>MRRLAILAAMLVLSGEASAISRYQTTTMSCARVQAAVVADGQAILRYAAPDNPSLVLYDRYVRDSSFCSRSQRADRVSVPTADTRSCKVRKCVRASGAGSRR</sequence>
<comment type="caution">
    <text evidence="2">The sequence shown here is derived from an EMBL/GenBank/DDBJ whole genome shotgun (WGS) entry which is preliminary data.</text>
</comment>
<name>A0ABV3QXL6_9HYPH</name>
<protein>
    <recommendedName>
        <fullName evidence="4">KTSC domain-containing protein</fullName>
    </recommendedName>
</protein>
<gene>
    <name evidence="2" type="ORF">ABUE31_05350</name>
</gene>
<proteinExistence type="predicted"/>
<dbReference type="Proteomes" id="UP001556196">
    <property type="component" value="Unassembled WGS sequence"/>
</dbReference>
<feature type="chain" id="PRO_5046908371" description="KTSC domain-containing protein" evidence="1">
    <location>
        <begin position="20"/>
        <end position="102"/>
    </location>
</feature>
<keyword evidence="3" id="KW-1185">Reference proteome</keyword>
<reference evidence="2 3" key="1">
    <citation type="submission" date="2024-06" db="EMBL/GenBank/DDBJ databases">
        <authorList>
            <person name="Tuo L."/>
        </authorList>
    </citation>
    <scope>NUCLEOTIDE SEQUENCE [LARGE SCALE GENOMIC DNA]</scope>
    <source>
        <strain evidence="2 3">ZMM04-5</strain>
    </source>
</reference>